<gene>
    <name evidence="1" type="ORF">GQS65_05020</name>
</gene>
<dbReference type="AlphaFoldDB" id="A0A6B0GJ56"/>
<dbReference type="EMBL" id="WSZK01000011">
    <property type="protein sequence ID" value="MWG33861.1"/>
    <property type="molecule type" value="Genomic_DNA"/>
</dbReference>
<evidence type="ECO:0000313" key="2">
    <source>
        <dbReference type="Proteomes" id="UP000451471"/>
    </source>
</evidence>
<dbReference type="Proteomes" id="UP000451471">
    <property type="component" value="Unassembled WGS sequence"/>
</dbReference>
<organism evidence="1 2">
    <name type="scientific">Halomarina oriensis</name>
    <dbReference type="NCBI Taxonomy" id="671145"/>
    <lineage>
        <taxon>Archaea</taxon>
        <taxon>Methanobacteriati</taxon>
        <taxon>Methanobacteriota</taxon>
        <taxon>Stenosarchaea group</taxon>
        <taxon>Halobacteria</taxon>
        <taxon>Halobacteriales</taxon>
        <taxon>Natronomonadaceae</taxon>
        <taxon>Halomarina</taxon>
    </lineage>
</organism>
<protein>
    <submittedName>
        <fullName evidence="1">Uncharacterized protein</fullName>
    </submittedName>
</protein>
<sequence>MNGHEQAVGREHAARALDRTAFGDGPADRASIAFDLTASYPDEAGLDALRRTVALDRAAGTVTITDEAAFREDGGDLESVVVSYHPITDDGGDLLVTGERGALCIETDGEVTAVEHLADAVDMSYRDAFPDERPDVWRARVGAAETDGSDRRVELLVRPVE</sequence>
<reference evidence="1 2" key="1">
    <citation type="submission" date="2019-12" db="EMBL/GenBank/DDBJ databases">
        <title>Halocatena pleomorpha gen. nov. sp. nov., an extremely halophilic archaeon of family Halobacteriaceae isolated from saltpan soil.</title>
        <authorList>
            <person name="Pal Y."/>
            <person name="Verma A."/>
            <person name="Krishnamurthi S."/>
            <person name="Kumar P."/>
        </authorList>
    </citation>
    <scope>NUCLEOTIDE SEQUENCE [LARGE SCALE GENOMIC DNA]</scope>
    <source>
        <strain evidence="1 2">JCM 16495</strain>
    </source>
</reference>
<evidence type="ECO:0000313" key="1">
    <source>
        <dbReference type="EMBL" id="MWG33861.1"/>
    </source>
</evidence>
<comment type="caution">
    <text evidence="1">The sequence shown here is derived from an EMBL/GenBank/DDBJ whole genome shotgun (WGS) entry which is preliminary data.</text>
</comment>
<accession>A0A6B0GJ56</accession>
<proteinExistence type="predicted"/>
<dbReference type="RefSeq" id="WP_158203582.1">
    <property type="nucleotide sequence ID" value="NZ_WSZK01000011.1"/>
</dbReference>
<keyword evidence="2" id="KW-1185">Reference proteome</keyword>
<name>A0A6B0GJ56_9EURY</name>